<reference evidence="1 2" key="3">
    <citation type="journal article" date="2013" name="Rice">
        <title>Improvement of the Oryza sativa Nipponbare reference genome using next generation sequence and optical map data.</title>
        <authorList>
            <person name="Kawahara Y."/>
            <person name="de la Bastide M."/>
            <person name="Hamilton J.P."/>
            <person name="Kanamori H."/>
            <person name="McCombie W.R."/>
            <person name="Ouyang S."/>
            <person name="Schwartz D.C."/>
            <person name="Tanaka T."/>
            <person name="Wu J."/>
            <person name="Zhou S."/>
            <person name="Childs K.L."/>
            <person name="Davidson R.M."/>
            <person name="Lin H."/>
            <person name="Quesada-Ocampo L."/>
            <person name="Vaillancourt B."/>
            <person name="Sakai H."/>
            <person name="Lee S.S."/>
            <person name="Kim J."/>
            <person name="Numa H."/>
            <person name="Itoh T."/>
            <person name="Buell C.R."/>
            <person name="Matsumoto T."/>
        </authorList>
    </citation>
    <scope>NUCLEOTIDE SEQUENCE [LARGE SCALE GENOMIC DNA]</scope>
    <source>
        <strain evidence="2">cv. Nipponbare</strain>
    </source>
</reference>
<organism evidence="1 2">
    <name type="scientific">Oryza sativa subsp. japonica</name>
    <name type="common">Rice</name>
    <dbReference type="NCBI Taxonomy" id="39947"/>
    <lineage>
        <taxon>Eukaryota</taxon>
        <taxon>Viridiplantae</taxon>
        <taxon>Streptophyta</taxon>
        <taxon>Embryophyta</taxon>
        <taxon>Tracheophyta</taxon>
        <taxon>Spermatophyta</taxon>
        <taxon>Magnoliopsida</taxon>
        <taxon>Liliopsida</taxon>
        <taxon>Poales</taxon>
        <taxon>Poaceae</taxon>
        <taxon>BOP clade</taxon>
        <taxon>Oryzoideae</taxon>
        <taxon>Oryzeae</taxon>
        <taxon>Oryzinae</taxon>
        <taxon>Oryza</taxon>
        <taxon>Oryza sativa</taxon>
    </lineage>
</organism>
<reference evidence="2" key="1">
    <citation type="journal article" date="2005" name="Nature">
        <title>The map-based sequence of the rice genome.</title>
        <authorList>
            <consortium name="International rice genome sequencing project (IRGSP)"/>
            <person name="Matsumoto T."/>
            <person name="Wu J."/>
            <person name="Kanamori H."/>
            <person name="Katayose Y."/>
            <person name="Fujisawa M."/>
            <person name="Namiki N."/>
            <person name="Mizuno H."/>
            <person name="Yamamoto K."/>
            <person name="Antonio B.A."/>
            <person name="Baba T."/>
            <person name="Sakata K."/>
            <person name="Nagamura Y."/>
            <person name="Aoki H."/>
            <person name="Arikawa K."/>
            <person name="Arita K."/>
            <person name="Bito T."/>
            <person name="Chiden Y."/>
            <person name="Fujitsuka N."/>
            <person name="Fukunaka R."/>
            <person name="Hamada M."/>
            <person name="Harada C."/>
            <person name="Hayashi A."/>
            <person name="Hijishita S."/>
            <person name="Honda M."/>
            <person name="Hosokawa S."/>
            <person name="Ichikawa Y."/>
            <person name="Idonuma A."/>
            <person name="Iijima M."/>
            <person name="Ikeda M."/>
            <person name="Ikeno M."/>
            <person name="Ito K."/>
            <person name="Ito S."/>
            <person name="Ito T."/>
            <person name="Ito Y."/>
            <person name="Ito Y."/>
            <person name="Iwabuchi A."/>
            <person name="Kamiya K."/>
            <person name="Karasawa W."/>
            <person name="Kurita K."/>
            <person name="Katagiri S."/>
            <person name="Kikuta A."/>
            <person name="Kobayashi H."/>
            <person name="Kobayashi N."/>
            <person name="Machita K."/>
            <person name="Maehara T."/>
            <person name="Masukawa M."/>
            <person name="Mizubayashi T."/>
            <person name="Mukai Y."/>
            <person name="Nagasaki H."/>
            <person name="Nagata Y."/>
            <person name="Naito S."/>
            <person name="Nakashima M."/>
            <person name="Nakama Y."/>
            <person name="Nakamichi Y."/>
            <person name="Nakamura M."/>
            <person name="Meguro A."/>
            <person name="Negishi M."/>
            <person name="Ohta I."/>
            <person name="Ohta T."/>
            <person name="Okamoto M."/>
            <person name="Ono N."/>
            <person name="Saji S."/>
            <person name="Sakaguchi M."/>
            <person name="Sakai K."/>
            <person name="Shibata M."/>
            <person name="Shimokawa T."/>
            <person name="Song J."/>
            <person name="Takazaki Y."/>
            <person name="Terasawa K."/>
            <person name="Tsugane M."/>
            <person name="Tsuji K."/>
            <person name="Ueda S."/>
            <person name="Waki K."/>
            <person name="Yamagata H."/>
            <person name="Yamamoto M."/>
            <person name="Yamamoto S."/>
            <person name="Yamane H."/>
            <person name="Yoshiki S."/>
            <person name="Yoshihara R."/>
            <person name="Yukawa K."/>
            <person name="Zhong H."/>
            <person name="Yano M."/>
            <person name="Yuan Q."/>
            <person name="Ouyang S."/>
            <person name="Liu J."/>
            <person name="Jones K.M."/>
            <person name="Gansberger K."/>
            <person name="Moffat K."/>
            <person name="Hill J."/>
            <person name="Bera J."/>
            <person name="Fadrosh D."/>
            <person name="Jin S."/>
            <person name="Johri S."/>
            <person name="Kim M."/>
            <person name="Overton L."/>
            <person name="Reardon M."/>
            <person name="Tsitrin T."/>
            <person name="Vuong H."/>
            <person name="Weaver B."/>
            <person name="Ciecko A."/>
            <person name="Tallon L."/>
            <person name="Jackson J."/>
            <person name="Pai G."/>
            <person name="Aken S.V."/>
            <person name="Utterback T."/>
            <person name="Reidmuller S."/>
            <person name="Feldblyum T."/>
            <person name="Hsiao J."/>
            <person name="Zismann V."/>
            <person name="Iobst S."/>
            <person name="de Vazeille A.R."/>
            <person name="Buell C.R."/>
            <person name="Ying K."/>
            <person name="Li Y."/>
            <person name="Lu T."/>
            <person name="Huang Y."/>
            <person name="Zhao Q."/>
            <person name="Feng Q."/>
            <person name="Zhang L."/>
            <person name="Zhu J."/>
            <person name="Weng Q."/>
            <person name="Mu J."/>
            <person name="Lu Y."/>
            <person name="Fan D."/>
            <person name="Liu Y."/>
            <person name="Guan J."/>
            <person name="Zhang Y."/>
            <person name="Yu S."/>
            <person name="Liu X."/>
            <person name="Zhang Y."/>
            <person name="Hong G."/>
            <person name="Han B."/>
            <person name="Choisne N."/>
            <person name="Demange N."/>
            <person name="Orjeda G."/>
            <person name="Samain S."/>
            <person name="Cattolico L."/>
            <person name="Pelletier E."/>
            <person name="Couloux A."/>
            <person name="Segurens B."/>
            <person name="Wincker P."/>
            <person name="D'Hont A."/>
            <person name="Scarpelli C."/>
            <person name="Weissenbach J."/>
            <person name="Salanoubat M."/>
            <person name="Quetier F."/>
            <person name="Yu Y."/>
            <person name="Kim H.R."/>
            <person name="Rambo T."/>
            <person name="Currie J."/>
            <person name="Collura K."/>
            <person name="Luo M."/>
            <person name="Yang T."/>
            <person name="Ammiraju J.S.S."/>
            <person name="Engler F."/>
            <person name="Soderlund C."/>
            <person name="Wing R.A."/>
            <person name="Palmer L.E."/>
            <person name="de la Bastide M."/>
            <person name="Spiegel L."/>
            <person name="Nascimento L."/>
            <person name="Zutavern T."/>
            <person name="O'Shaughnessy A."/>
            <person name="Dike S."/>
            <person name="Dedhia N."/>
            <person name="Preston R."/>
            <person name="Balija V."/>
            <person name="McCombie W.R."/>
            <person name="Chow T."/>
            <person name="Chen H."/>
            <person name="Chung M."/>
            <person name="Chen C."/>
            <person name="Shaw J."/>
            <person name="Wu H."/>
            <person name="Hsiao K."/>
            <person name="Chao Y."/>
            <person name="Chu M."/>
            <person name="Cheng C."/>
            <person name="Hour A."/>
            <person name="Lee P."/>
            <person name="Lin S."/>
            <person name="Lin Y."/>
            <person name="Liou J."/>
            <person name="Liu S."/>
            <person name="Hsing Y."/>
            <person name="Raghuvanshi S."/>
            <person name="Mohanty A."/>
            <person name="Bharti A.K."/>
            <person name="Gaur A."/>
            <person name="Gupta V."/>
            <person name="Kumar D."/>
            <person name="Ravi V."/>
            <person name="Vij S."/>
            <person name="Kapur A."/>
            <person name="Khurana P."/>
            <person name="Khurana P."/>
            <person name="Khurana J.P."/>
            <person name="Tyagi A.K."/>
            <person name="Gaikwad K."/>
            <person name="Singh A."/>
            <person name="Dalal V."/>
            <person name="Srivastava S."/>
            <person name="Dixit A."/>
            <person name="Pal A.K."/>
            <person name="Ghazi I.A."/>
            <person name="Yadav M."/>
            <person name="Pandit A."/>
            <person name="Bhargava A."/>
            <person name="Sureshbabu K."/>
            <person name="Batra K."/>
            <person name="Sharma T.R."/>
            <person name="Mohapatra T."/>
            <person name="Singh N.K."/>
            <person name="Messing J."/>
            <person name="Nelson A.B."/>
            <person name="Fuks G."/>
            <person name="Kavchok S."/>
            <person name="Keizer G."/>
            <person name="Linton E."/>
            <person name="Llaca V."/>
            <person name="Song R."/>
            <person name="Tanyolac B."/>
            <person name="Young S."/>
            <person name="Ho-Il K."/>
            <person name="Hahn J.H."/>
            <person name="Sangsakoo G."/>
            <person name="Vanavichit A."/>
            <person name="de Mattos Luiz.A.T."/>
            <person name="Zimmer P.D."/>
            <person name="Malone G."/>
            <person name="Dellagostin O."/>
            <person name="de Oliveira A.C."/>
            <person name="Bevan M."/>
            <person name="Bancroft I."/>
            <person name="Minx P."/>
            <person name="Cordum H."/>
            <person name="Wilson R."/>
            <person name="Cheng Z."/>
            <person name="Jin W."/>
            <person name="Jiang J."/>
            <person name="Leong S.A."/>
            <person name="Iwama H."/>
            <person name="Gojobori T."/>
            <person name="Itoh T."/>
            <person name="Niimura Y."/>
            <person name="Fujii Y."/>
            <person name="Habara T."/>
            <person name="Sakai H."/>
            <person name="Sato Y."/>
            <person name="Wilson G."/>
            <person name="Kumar K."/>
            <person name="McCouch S."/>
            <person name="Juretic N."/>
            <person name="Hoen D."/>
            <person name="Wright S."/>
            <person name="Bruskiewich R."/>
            <person name="Bureau T."/>
            <person name="Miyao A."/>
            <person name="Hirochika H."/>
            <person name="Nishikawa T."/>
            <person name="Kadowaki K."/>
            <person name="Sugiura M."/>
            <person name="Burr B."/>
            <person name="Sasaki T."/>
        </authorList>
    </citation>
    <scope>NUCLEOTIDE SEQUENCE [LARGE SCALE GENOMIC DNA]</scope>
    <source>
        <strain evidence="2">cv. Nipponbare</strain>
    </source>
</reference>
<keyword evidence="2" id="KW-1185">Reference proteome</keyword>
<name>A0A0P0X3F3_ORYSJ</name>
<dbReference type="EMBL" id="AP014963">
    <property type="protein sequence ID" value="BAT00532.1"/>
    <property type="molecule type" value="Genomic_DNA"/>
</dbReference>
<dbReference type="AlphaFoldDB" id="A0A0P0X3F3"/>
<reference evidence="1 2" key="2">
    <citation type="journal article" date="2013" name="Plant Cell Physiol.">
        <title>Rice Annotation Project Database (RAP-DB): an integrative and interactive database for rice genomics.</title>
        <authorList>
            <person name="Sakai H."/>
            <person name="Lee S.S."/>
            <person name="Tanaka T."/>
            <person name="Numa H."/>
            <person name="Kim J."/>
            <person name="Kawahara Y."/>
            <person name="Wakimoto H."/>
            <person name="Yang C.C."/>
            <person name="Iwamoto M."/>
            <person name="Abe T."/>
            <person name="Yamada Y."/>
            <person name="Muto A."/>
            <person name="Inokuchi H."/>
            <person name="Ikemura T."/>
            <person name="Matsumoto T."/>
            <person name="Sasaki T."/>
            <person name="Itoh T."/>
        </authorList>
    </citation>
    <scope>NUCLEOTIDE SEQUENCE [LARGE SCALE GENOMIC DNA]</scope>
    <source>
        <strain evidence="2">cv. Nipponbare</strain>
    </source>
</reference>
<evidence type="ECO:0000313" key="2">
    <source>
        <dbReference type="Proteomes" id="UP000059680"/>
    </source>
</evidence>
<dbReference type="Proteomes" id="UP000059680">
    <property type="component" value="Chromosome 7"/>
</dbReference>
<accession>A0A0P0X3F3</accession>
<proteinExistence type="predicted"/>
<gene>
    <name evidence="1" type="ordered locus">Os07g0204650</name>
    <name evidence="1" type="ORF">OSNPB_070204650</name>
</gene>
<sequence>MCRGQRYTSVFTGHRCIELRDEVTGRRIRGGRRHGGSLLAAAAVAATPKDGSSTNALFFKLHDHCMNAMDLHRLLVLAMARPLMLHDGAATGKKCNLLWSAPGAAAPPLQQGETGKRK</sequence>
<evidence type="ECO:0000313" key="1">
    <source>
        <dbReference type="EMBL" id="BAT00532.1"/>
    </source>
</evidence>
<dbReference type="InParanoid" id="A0A0P0X3F3"/>
<protein>
    <submittedName>
        <fullName evidence="1">Os07g0204650 protein</fullName>
    </submittedName>
</protein>
<dbReference type="PaxDb" id="39947-A0A0P0X3F3"/>